<name>A0ACC0DWR1_9BASI</name>
<sequence length="88" mass="10150">MTTLIGSICSLLMCDSDKLIIIKIGQELKTISLQLQNCKKSLNGRRSHRTHVRVDLLQFKVIDMAYMNWRLRPIDWSELGGSDKPITY</sequence>
<evidence type="ECO:0000313" key="2">
    <source>
        <dbReference type="Proteomes" id="UP001060170"/>
    </source>
</evidence>
<keyword evidence="2" id="KW-1185">Reference proteome</keyword>
<accession>A0ACC0DWR1</accession>
<reference evidence="2" key="2">
    <citation type="journal article" date="2018" name="Mol. Plant Microbe Interact.">
        <title>Genome sequence resources for the wheat stripe rust pathogen (Puccinia striiformis f. sp. tritici) and the barley stripe rust pathogen (Puccinia striiformis f. sp. hordei).</title>
        <authorList>
            <person name="Xia C."/>
            <person name="Wang M."/>
            <person name="Yin C."/>
            <person name="Cornejo O.E."/>
            <person name="Hulbert S.H."/>
            <person name="Chen X."/>
        </authorList>
    </citation>
    <scope>NUCLEOTIDE SEQUENCE [LARGE SCALE GENOMIC DNA]</scope>
    <source>
        <strain evidence="2">93-210</strain>
    </source>
</reference>
<gene>
    <name evidence="1" type="ORF">MJO28_012908</name>
</gene>
<comment type="caution">
    <text evidence="1">The sequence shown here is derived from an EMBL/GenBank/DDBJ whole genome shotgun (WGS) entry which is preliminary data.</text>
</comment>
<proteinExistence type="predicted"/>
<dbReference type="EMBL" id="CM045877">
    <property type="protein sequence ID" value="KAI7940623.1"/>
    <property type="molecule type" value="Genomic_DNA"/>
</dbReference>
<protein>
    <submittedName>
        <fullName evidence="1">Uncharacterized protein</fullName>
    </submittedName>
</protein>
<dbReference type="Proteomes" id="UP001060170">
    <property type="component" value="Chromosome 13"/>
</dbReference>
<reference evidence="1 2" key="3">
    <citation type="journal article" date="2022" name="Microbiol. Spectr.">
        <title>Folding features and dynamics of 3D genome architecture in plant fungal pathogens.</title>
        <authorList>
            <person name="Xia C."/>
        </authorList>
    </citation>
    <scope>NUCLEOTIDE SEQUENCE [LARGE SCALE GENOMIC DNA]</scope>
    <source>
        <strain evidence="1 2">93-210</strain>
    </source>
</reference>
<reference evidence="2" key="1">
    <citation type="journal article" date="2018" name="BMC Genomics">
        <title>Genomic insights into host adaptation between the wheat stripe rust pathogen (Puccinia striiformis f. sp. tritici) and the barley stripe rust pathogen (Puccinia striiformis f. sp. hordei).</title>
        <authorList>
            <person name="Xia C."/>
            <person name="Wang M."/>
            <person name="Yin C."/>
            <person name="Cornejo O.E."/>
            <person name="Hulbert S.H."/>
            <person name="Chen X."/>
        </authorList>
    </citation>
    <scope>NUCLEOTIDE SEQUENCE [LARGE SCALE GENOMIC DNA]</scope>
    <source>
        <strain evidence="2">93-210</strain>
    </source>
</reference>
<organism evidence="1 2">
    <name type="scientific">Puccinia striiformis f. sp. tritici</name>
    <dbReference type="NCBI Taxonomy" id="168172"/>
    <lineage>
        <taxon>Eukaryota</taxon>
        <taxon>Fungi</taxon>
        <taxon>Dikarya</taxon>
        <taxon>Basidiomycota</taxon>
        <taxon>Pucciniomycotina</taxon>
        <taxon>Pucciniomycetes</taxon>
        <taxon>Pucciniales</taxon>
        <taxon>Pucciniaceae</taxon>
        <taxon>Puccinia</taxon>
    </lineage>
</organism>
<evidence type="ECO:0000313" key="1">
    <source>
        <dbReference type="EMBL" id="KAI7940623.1"/>
    </source>
</evidence>